<comment type="caution">
    <text evidence="2">The sequence shown here is derived from an EMBL/GenBank/DDBJ whole genome shotgun (WGS) entry which is preliminary data.</text>
</comment>
<reference evidence="2 3" key="1">
    <citation type="submission" date="2021-06" db="EMBL/GenBank/DDBJ databases">
        <title>Caerostris extrusa draft genome.</title>
        <authorList>
            <person name="Kono N."/>
            <person name="Arakawa K."/>
        </authorList>
    </citation>
    <scope>NUCLEOTIDE SEQUENCE [LARGE SCALE GENOMIC DNA]</scope>
</reference>
<evidence type="ECO:0000256" key="1">
    <source>
        <dbReference type="SAM" id="MobiDB-lite"/>
    </source>
</evidence>
<gene>
    <name evidence="2" type="ORF">CEXT_702091</name>
</gene>
<feature type="compositionally biased region" description="Basic and acidic residues" evidence="1">
    <location>
        <begin position="39"/>
        <end position="53"/>
    </location>
</feature>
<protein>
    <submittedName>
        <fullName evidence="2">Uncharacterized protein</fullName>
    </submittedName>
</protein>
<evidence type="ECO:0000313" key="3">
    <source>
        <dbReference type="Proteomes" id="UP001054945"/>
    </source>
</evidence>
<dbReference type="EMBL" id="BPLR01001232">
    <property type="protein sequence ID" value="GIZ00966.1"/>
    <property type="molecule type" value="Genomic_DNA"/>
</dbReference>
<sequence length="109" mass="12901">MHESLRKIPFQTMFSTNRFSIFYFLLSVTRKEVKKKKKSPDSHSFHNSTEKKHISGICQQKSQMLPRVSKADGEKGRGIPPVRLVHRGRAHFEKERRHWNDRPNKVCGW</sequence>
<keyword evidence="3" id="KW-1185">Reference proteome</keyword>
<organism evidence="2 3">
    <name type="scientific">Caerostris extrusa</name>
    <name type="common">Bark spider</name>
    <name type="synonym">Caerostris bankana</name>
    <dbReference type="NCBI Taxonomy" id="172846"/>
    <lineage>
        <taxon>Eukaryota</taxon>
        <taxon>Metazoa</taxon>
        <taxon>Ecdysozoa</taxon>
        <taxon>Arthropoda</taxon>
        <taxon>Chelicerata</taxon>
        <taxon>Arachnida</taxon>
        <taxon>Araneae</taxon>
        <taxon>Araneomorphae</taxon>
        <taxon>Entelegynae</taxon>
        <taxon>Araneoidea</taxon>
        <taxon>Araneidae</taxon>
        <taxon>Caerostris</taxon>
    </lineage>
</organism>
<dbReference type="Proteomes" id="UP001054945">
    <property type="component" value="Unassembled WGS sequence"/>
</dbReference>
<evidence type="ECO:0000313" key="2">
    <source>
        <dbReference type="EMBL" id="GIZ00966.1"/>
    </source>
</evidence>
<feature type="region of interest" description="Disordered" evidence="1">
    <location>
        <begin position="35"/>
        <end position="81"/>
    </location>
</feature>
<dbReference type="AlphaFoldDB" id="A0AAV4Y4T1"/>
<accession>A0AAV4Y4T1</accession>
<name>A0AAV4Y4T1_CAEEX</name>
<proteinExistence type="predicted"/>